<comment type="caution">
    <text evidence="3">The sequence shown here is derived from an EMBL/GenBank/DDBJ whole genome shotgun (WGS) entry which is preliminary data.</text>
</comment>
<evidence type="ECO:0000259" key="2">
    <source>
        <dbReference type="Pfam" id="PF13088"/>
    </source>
</evidence>
<protein>
    <submittedName>
        <fullName evidence="3">Exo-alpha-sialidase</fullName>
    </submittedName>
</protein>
<feature type="signal peptide" evidence="1">
    <location>
        <begin position="1"/>
        <end position="20"/>
    </location>
</feature>
<dbReference type="Pfam" id="PF13088">
    <property type="entry name" value="BNR_2"/>
    <property type="match status" value="1"/>
</dbReference>
<keyword evidence="1" id="KW-0732">Signal</keyword>
<keyword evidence="4" id="KW-1185">Reference proteome</keyword>
<dbReference type="EMBL" id="JAFKCW010000003">
    <property type="protein sequence ID" value="MBN7801904.1"/>
    <property type="molecule type" value="Genomic_DNA"/>
</dbReference>
<evidence type="ECO:0000256" key="1">
    <source>
        <dbReference type="SAM" id="SignalP"/>
    </source>
</evidence>
<reference evidence="3 4" key="1">
    <citation type="submission" date="2021-03" db="EMBL/GenBank/DDBJ databases">
        <title>novel species isolated from a fishpond in China.</title>
        <authorList>
            <person name="Lu H."/>
            <person name="Cai Z."/>
        </authorList>
    </citation>
    <scope>NUCLEOTIDE SEQUENCE [LARGE SCALE GENOMIC DNA]</scope>
    <source>
        <strain evidence="3 4">JCM 31546</strain>
    </source>
</reference>
<dbReference type="Proteomes" id="UP000664698">
    <property type="component" value="Unassembled WGS sequence"/>
</dbReference>
<evidence type="ECO:0000313" key="4">
    <source>
        <dbReference type="Proteomes" id="UP000664698"/>
    </source>
</evidence>
<name>A0ABS3BSV5_9BACT</name>
<dbReference type="InterPro" id="IPR036278">
    <property type="entry name" value="Sialidase_sf"/>
</dbReference>
<gene>
    <name evidence="3" type="ORF">J0A67_13600</name>
</gene>
<dbReference type="PROSITE" id="PS51257">
    <property type="entry name" value="PROKAR_LIPOPROTEIN"/>
    <property type="match status" value="1"/>
</dbReference>
<dbReference type="RefSeq" id="WP_206569914.1">
    <property type="nucleotide sequence ID" value="NZ_JAFKCW010000003.1"/>
</dbReference>
<sequence length="411" mass="45211">MNLTYTKAMNWLLLIPIAIAVGCTSPAKTTFKKDLPEILTLESHPEIGAESVFLTQDLQDQPVAVWTEKAQDSDQIQVLYSRWDGHKFANPKRIPMEENPKVHSESIPKLLFKPNGDLLLFYEVKIADPTSDRVSHVKYQVSKDEGKTWSETFRVHSDNSPGKGHSFFDVALLPDGEIGAVWLDTALIEGGRSVLFSKTNSNNQFGTESVVDSLACQCCRTALYADSSGLISVVYRDILPGSIRDISLATSRDGGATFSNSISFSFDQWNLEGCPHNGPDVVSNGKKIFTTWYTGASQNGIYFAELDTQGKTLSKEKLSPNGRNIQLSLIYGKPVVVYSESVTENGKKGSRIIRMDMTSGEKTQLSAPGSKVSNPVSLAMKSGMLLTAWLDHSDEVQKVRVNFSDSSLPQN</sequence>
<proteinExistence type="predicted"/>
<organism evidence="3 4">
    <name type="scientific">Algoriphagus aestuariicola</name>
    <dbReference type="NCBI Taxonomy" id="1852016"/>
    <lineage>
        <taxon>Bacteria</taxon>
        <taxon>Pseudomonadati</taxon>
        <taxon>Bacteroidota</taxon>
        <taxon>Cytophagia</taxon>
        <taxon>Cytophagales</taxon>
        <taxon>Cyclobacteriaceae</taxon>
        <taxon>Algoriphagus</taxon>
    </lineage>
</organism>
<dbReference type="InterPro" id="IPR011040">
    <property type="entry name" value="Sialidase"/>
</dbReference>
<feature type="chain" id="PRO_5046228006" evidence="1">
    <location>
        <begin position="21"/>
        <end position="411"/>
    </location>
</feature>
<accession>A0ABS3BSV5</accession>
<evidence type="ECO:0000313" key="3">
    <source>
        <dbReference type="EMBL" id="MBN7801904.1"/>
    </source>
</evidence>
<feature type="domain" description="Sialidase" evidence="2">
    <location>
        <begin position="75"/>
        <end position="267"/>
    </location>
</feature>
<dbReference type="CDD" id="cd15482">
    <property type="entry name" value="Sialidase_non-viral"/>
    <property type="match status" value="1"/>
</dbReference>
<dbReference type="SUPFAM" id="SSF50939">
    <property type="entry name" value="Sialidases"/>
    <property type="match status" value="1"/>
</dbReference>
<dbReference type="Gene3D" id="2.120.10.10">
    <property type="match status" value="1"/>
</dbReference>